<keyword evidence="2" id="KW-1185">Reference proteome</keyword>
<evidence type="ECO:0008006" key="3">
    <source>
        <dbReference type="Google" id="ProtNLM"/>
    </source>
</evidence>
<organism evidence="1 2">
    <name type="scientific">Albidovulum inexpectatum</name>
    <dbReference type="NCBI Taxonomy" id="196587"/>
    <lineage>
        <taxon>Bacteria</taxon>
        <taxon>Pseudomonadati</taxon>
        <taxon>Pseudomonadota</taxon>
        <taxon>Alphaproteobacteria</taxon>
        <taxon>Rhodobacterales</taxon>
        <taxon>Paracoccaceae</taxon>
        <taxon>Albidovulum</taxon>
    </lineage>
</organism>
<evidence type="ECO:0000313" key="1">
    <source>
        <dbReference type="EMBL" id="PPB80214.1"/>
    </source>
</evidence>
<protein>
    <recommendedName>
        <fullName evidence="3">Dihydroorotate dehydrogenase</fullName>
    </recommendedName>
</protein>
<evidence type="ECO:0000313" key="2">
    <source>
        <dbReference type="Proteomes" id="UP000239736"/>
    </source>
</evidence>
<reference evidence="1 2" key="1">
    <citation type="submission" date="2018-01" db="EMBL/GenBank/DDBJ databases">
        <title>Genomic Encyclopedia of Archaeal and Bacterial Type Strains, Phase II (KMG-II): from individual species to whole genera.</title>
        <authorList>
            <person name="Goeker M."/>
        </authorList>
    </citation>
    <scope>NUCLEOTIDE SEQUENCE [LARGE SCALE GENOMIC DNA]</scope>
    <source>
        <strain evidence="1 2">DSM 12048</strain>
    </source>
</reference>
<proteinExistence type="predicted"/>
<dbReference type="Proteomes" id="UP000239736">
    <property type="component" value="Unassembled WGS sequence"/>
</dbReference>
<name>A0A2S5JFF3_9RHOB</name>
<comment type="caution">
    <text evidence="1">The sequence shown here is derived from an EMBL/GenBank/DDBJ whole genome shotgun (WGS) entry which is preliminary data.</text>
</comment>
<accession>A0A2S5JFF3</accession>
<sequence length="133" mass="14052">MAMAERDMNDTALEELFTQARTAAPEPSPDLMARVMEDAARLAPRTAMAEARAGYGVVQQSRLSRVIGWIKDALGGWQGIGGLATATLAGFWIGYAGLAGTATLSGVQTSTETADMVELMPGSEFLALAWDVE</sequence>
<dbReference type="EMBL" id="PRDS01000006">
    <property type="protein sequence ID" value="PPB80214.1"/>
    <property type="molecule type" value="Genomic_DNA"/>
</dbReference>
<dbReference type="AlphaFoldDB" id="A0A2S5JFF3"/>
<gene>
    <name evidence="1" type="ORF">LV82_02086</name>
</gene>